<proteinExistence type="predicted"/>
<gene>
    <name evidence="2" type="ORF">LTR05_007751</name>
</gene>
<evidence type="ECO:0000313" key="2">
    <source>
        <dbReference type="EMBL" id="KAK5081620.1"/>
    </source>
</evidence>
<dbReference type="AlphaFoldDB" id="A0AAN7SU56"/>
<evidence type="ECO:0000313" key="3">
    <source>
        <dbReference type="Proteomes" id="UP001309876"/>
    </source>
</evidence>
<protein>
    <submittedName>
        <fullName evidence="2">Uncharacterized protein</fullName>
    </submittedName>
</protein>
<keyword evidence="3" id="KW-1185">Reference proteome</keyword>
<feature type="region of interest" description="Disordered" evidence="1">
    <location>
        <begin position="505"/>
        <end position="557"/>
    </location>
</feature>
<reference evidence="2 3" key="1">
    <citation type="submission" date="2023-08" db="EMBL/GenBank/DDBJ databases">
        <title>Black Yeasts Isolated from many extreme environments.</title>
        <authorList>
            <person name="Coleine C."/>
            <person name="Stajich J.E."/>
            <person name="Selbmann L."/>
        </authorList>
    </citation>
    <scope>NUCLEOTIDE SEQUENCE [LARGE SCALE GENOMIC DNA]</scope>
    <source>
        <strain evidence="2 3">CCFEE 5910</strain>
    </source>
</reference>
<organism evidence="2 3">
    <name type="scientific">Lithohypha guttulata</name>
    <dbReference type="NCBI Taxonomy" id="1690604"/>
    <lineage>
        <taxon>Eukaryota</taxon>
        <taxon>Fungi</taxon>
        <taxon>Dikarya</taxon>
        <taxon>Ascomycota</taxon>
        <taxon>Pezizomycotina</taxon>
        <taxon>Eurotiomycetes</taxon>
        <taxon>Chaetothyriomycetidae</taxon>
        <taxon>Chaetothyriales</taxon>
        <taxon>Trichomeriaceae</taxon>
        <taxon>Lithohypha</taxon>
    </lineage>
</organism>
<comment type="caution">
    <text evidence="2">The sequence shown here is derived from an EMBL/GenBank/DDBJ whole genome shotgun (WGS) entry which is preliminary data.</text>
</comment>
<evidence type="ECO:0000256" key="1">
    <source>
        <dbReference type="SAM" id="MobiDB-lite"/>
    </source>
</evidence>
<dbReference type="EMBL" id="JAVRRJ010000009">
    <property type="protein sequence ID" value="KAK5081620.1"/>
    <property type="molecule type" value="Genomic_DNA"/>
</dbReference>
<accession>A0AAN7SU56</accession>
<name>A0AAN7SU56_9EURO</name>
<sequence length="639" mass="71498">MHHTANRLVAAQAIEILRIQKSRKENVAISGEVRSLREDITTRKEDIDNLREEVVVLWTRVGNIESEFAIHDVRLEPIITGWDGIGTTTEDISTNQKTMKDEVTRKLVAQQLEFQERSALIEKLSNDGADLVARLDIFEHRLSELDRLLQSTKAATADQKLLHELRARVDELVSAARANAEGQESISRVTDSFPRSVRPTLGLSSAISDSFISPMLQPVIQPNEVTQLDTYEELPEINELEPKPELTSLESQHLSTAKSGLGENVKAVQQYGAISNITHSLDKSTVHHRAHQEDVQEALREPQALASPISTGSDVLLQEASNPCTFLANTSHTPRDMASDRHALYQLLKLRQKNEQDLVRYYNDFAKVILMPPEGDEVERICVRRFVNGLSRKEEKDFLTEWLNTSEWSLRNTRDGVLLLSLTSEEGEVSVLSPASTRLQILKAEEAATGCEPRRTESQTLGPLAIDKSRIIRRKSPACISAERLSPQFSTGRRSMYAETPFRRAESIEMPPQHIQRPSTSPPEGPLNVHISTPSTPAEARKRSLNHVPSSPPDHTQWPVGRRLGMLLCYGEDVVSSDCSASAPPSPTTRILVARRSDAGSLADNTLGEDCRIRYRGIFEEWLKTGKKRKLGHRGRFGI</sequence>
<dbReference type="Proteomes" id="UP001309876">
    <property type="component" value="Unassembled WGS sequence"/>
</dbReference>